<reference evidence="1 2" key="1">
    <citation type="submission" date="2018-12" db="EMBL/GenBank/DDBJ databases">
        <title>Deinococcus radiophilus ATCC 27603 genome sequencing and assembly.</title>
        <authorList>
            <person name="Maclea K.S."/>
            <person name="Maynard C.R."/>
        </authorList>
    </citation>
    <scope>NUCLEOTIDE SEQUENCE [LARGE SCALE GENOMIC DNA]</scope>
    <source>
        <strain evidence="1 2">ATCC 27603</strain>
    </source>
</reference>
<dbReference type="AlphaFoldDB" id="A0A3S0KFW0"/>
<accession>A0A3S0KFW0</accession>
<evidence type="ECO:0000313" key="2">
    <source>
        <dbReference type="Proteomes" id="UP000277766"/>
    </source>
</evidence>
<dbReference type="PANTHER" id="PTHR36931:SF1">
    <property type="entry name" value="UPF0153 PROTEIN YEIW"/>
    <property type="match status" value="1"/>
</dbReference>
<gene>
    <name evidence="1" type="ORF">EJ104_02955</name>
</gene>
<organism evidence="1 2">
    <name type="scientific">Deinococcus radiophilus</name>
    <dbReference type="NCBI Taxonomy" id="32062"/>
    <lineage>
        <taxon>Bacteria</taxon>
        <taxon>Thermotogati</taxon>
        <taxon>Deinococcota</taxon>
        <taxon>Deinococci</taxon>
        <taxon>Deinococcales</taxon>
        <taxon>Deinococcaceae</taxon>
        <taxon>Deinococcus</taxon>
    </lineage>
</organism>
<dbReference type="Pfam" id="PF03692">
    <property type="entry name" value="CxxCxxCC"/>
    <property type="match status" value="1"/>
</dbReference>
<keyword evidence="2" id="KW-1185">Reference proteome</keyword>
<sequence length="98" mass="10570">MPLGYSPRSAWPRTGRVCTACGACCTAPDIAALVKPLGQPCVHLGADCLCGIYAERPSICRSYSPDWVCGEVALLPTLEERSARFLEIYGLINIKTKP</sequence>
<dbReference type="InterPro" id="IPR052572">
    <property type="entry name" value="UPF0153_domain"/>
</dbReference>
<dbReference type="OrthoDB" id="71604at2"/>
<dbReference type="PANTHER" id="PTHR36931">
    <property type="entry name" value="UPF0153 PROTEIN YEIW"/>
    <property type="match status" value="1"/>
</dbReference>
<dbReference type="Proteomes" id="UP000277766">
    <property type="component" value="Unassembled WGS sequence"/>
</dbReference>
<protein>
    <submittedName>
        <fullName evidence="1">YkgJ family cysteine cluster protein</fullName>
    </submittedName>
</protein>
<dbReference type="InterPro" id="IPR005358">
    <property type="entry name" value="Puta_zinc/iron-chelating_dom"/>
</dbReference>
<comment type="caution">
    <text evidence="1">The sequence shown here is derived from an EMBL/GenBank/DDBJ whole genome shotgun (WGS) entry which is preliminary data.</text>
</comment>
<name>A0A3S0KFW0_9DEIO</name>
<dbReference type="EMBL" id="RXPE01000003">
    <property type="protein sequence ID" value="RTR29932.1"/>
    <property type="molecule type" value="Genomic_DNA"/>
</dbReference>
<proteinExistence type="predicted"/>
<evidence type="ECO:0000313" key="1">
    <source>
        <dbReference type="EMBL" id="RTR29932.1"/>
    </source>
</evidence>